<dbReference type="SUPFAM" id="SSF50129">
    <property type="entry name" value="GroES-like"/>
    <property type="match status" value="1"/>
</dbReference>
<dbReference type="InterPro" id="IPR011032">
    <property type="entry name" value="GroES-like_sf"/>
</dbReference>
<dbReference type="InterPro" id="IPR036291">
    <property type="entry name" value="NAD(P)-bd_dom_sf"/>
</dbReference>
<name>A0A6M0RNE6_9CYAN</name>
<evidence type="ECO:0000259" key="1">
    <source>
        <dbReference type="SMART" id="SM00829"/>
    </source>
</evidence>
<dbReference type="Pfam" id="PF13602">
    <property type="entry name" value="ADH_zinc_N_2"/>
    <property type="match status" value="1"/>
</dbReference>
<dbReference type="PANTHER" id="PTHR11695">
    <property type="entry name" value="ALCOHOL DEHYDROGENASE RELATED"/>
    <property type="match status" value="1"/>
</dbReference>
<sequence length="333" mass="35513">MKAIVQDEYGSTDVLRLEDVDKPVPQDNQVLVRVYASSVNAGDWHLMRGTPFLIRLMFGGILKPNIKTLGADVAGSVEAVGNDVTQFKPGDQVFGDVSEYGFGAFAEYVCVPQDALVLKPSTVPFAVAAAMPAAAMAALQALRDCGQIQPGQKVLINGASGGVGSFAVQIAKAFGTEVTGVCSTSKVEMVRSQGADHVIDYTKTDCTQAESQYDLILDAAAYRSVSDFLPALKPGGTYVMIGGATGSFFQAMLLGPWLAKRRGCNVKCLEMKPNHDDLVTVGELMVAGKIMPFIDRTFGLDEVPAAMRHVEQRQVQGKVVINIGEESPCTTAR</sequence>
<dbReference type="Gene3D" id="3.90.180.10">
    <property type="entry name" value="Medium-chain alcohol dehydrogenases, catalytic domain"/>
    <property type="match status" value="1"/>
</dbReference>
<dbReference type="InterPro" id="IPR013154">
    <property type="entry name" value="ADH-like_N"/>
</dbReference>
<protein>
    <submittedName>
        <fullName evidence="2">NAD(P)-dependent alcohol dehydrogenase</fullName>
    </submittedName>
</protein>
<dbReference type="PROSITE" id="PS01162">
    <property type="entry name" value="QOR_ZETA_CRYSTAL"/>
    <property type="match status" value="1"/>
</dbReference>
<dbReference type="SMART" id="SM00829">
    <property type="entry name" value="PKS_ER"/>
    <property type="match status" value="1"/>
</dbReference>
<keyword evidence="3" id="KW-1185">Reference proteome</keyword>
<dbReference type="Gene3D" id="3.40.50.720">
    <property type="entry name" value="NAD(P)-binding Rossmann-like Domain"/>
    <property type="match status" value="1"/>
</dbReference>
<accession>A0A6M0RNE6</accession>
<dbReference type="SUPFAM" id="SSF51735">
    <property type="entry name" value="NAD(P)-binding Rossmann-fold domains"/>
    <property type="match status" value="1"/>
</dbReference>
<dbReference type="CDD" id="cd08267">
    <property type="entry name" value="MDR1"/>
    <property type="match status" value="1"/>
</dbReference>
<dbReference type="Proteomes" id="UP000481033">
    <property type="component" value="Unassembled WGS sequence"/>
</dbReference>
<feature type="domain" description="Enoyl reductase (ER)" evidence="1">
    <location>
        <begin position="10"/>
        <end position="321"/>
    </location>
</feature>
<dbReference type="InterPro" id="IPR002364">
    <property type="entry name" value="Quin_OxRdtase/zeta-crystal_CS"/>
</dbReference>
<organism evidence="2 3">
    <name type="scientific">Adonisia turfae CCMR0081</name>
    <dbReference type="NCBI Taxonomy" id="2292702"/>
    <lineage>
        <taxon>Bacteria</taxon>
        <taxon>Bacillati</taxon>
        <taxon>Cyanobacteriota</taxon>
        <taxon>Adonisia</taxon>
        <taxon>Adonisia turfae</taxon>
    </lineage>
</organism>
<dbReference type="InterPro" id="IPR050700">
    <property type="entry name" value="YIM1/Zinc_Alcohol_DH_Fams"/>
</dbReference>
<reference evidence="2 3" key="1">
    <citation type="journal article" date="2020" name="Microb. Ecol.">
        <title>Ecogenomics of the Marine Benthic Filamentous Cyanobacterium Adonisia.</title>
        <authorList>
            <person name="Walter J.M."/>
            <person name="Coutinho F.H."/>
            <person name="Leomil L."/>
            <person name="Hargreaves P.I."/>
            <person name="Campeao M.E."/>
            <person name="Vieira V.V."/>
            <person name="Silva B.S."/>
            <person name="Fistarol G.O."/>
            <person name="Salomon P.S."/>
            <person name="Sawabe T."/>
            <person name="Mino S."/>
            <person name="Hosokawa M."/>
            <person name="Miyashita H."/>
            <person name="Maruyama F."/>
            <person name="van Verk M.C."/>
            <person name="Dutilh B.E."/>
            <person name="Thompson C.C."/>
            <person name="Thompson F.L."/>
        </authorList>
    </citation>
    <scope>NUCLEOTIDE SEQUENCE [LARGE SCALE GENOMIC DNA]</scope>
    <source>
        <strain evidence="2 3">CCMR0081</strain>
    </source>
</reference>
<proteinExistence type="predicted"/>
<dbReference type="PANTHER" id="PTHR11695:SF648">
    <property type="entry name" value="ZINC-BINDING OXIDOREDUCTASE"/>
    <property type="match status" value="1"/>
</dbReference>
<dbReference type="EMBL" id="QXHD01000004">
    <property type="protein sequence ID" value="NEZ57659.1"/>
    <property type="molecule type" value="Genomic_DNA"/>
</dbReference>
<dbReference type="AlphaFoldDB" id="A0A6M0RNE6"/>
<dbReference type="GO" id="GO:0016491">
    <property type="term" value="F:oxidoreductase activity"/>
    <property type="evidence" value="ECO:0007669"/>
    <property type="project" value="InterPro"/>
</dbReference>
<dbReference type="Pfam" id="PF08240">
    <property type="entry name" value="ADH_N"/>
    <property type="match status" value="1"/>
</dbReference>
<comment type="caution">
    <text evidence="2">The sequence shown here is derived from an EMBL/GenBank/DDBJ whole genome shotgun (WGS) entry which is preliminary data.</text>
</comment>
<evidence type="ECO:0000313" key="3">
    <source>
        <dbReference type="Proteomes" id="UP000481033"/>
    </source>
</evidence>
<gene>
    <name evidence="2" type="ORF">DXZ20_18730</name>
</gene>
<dbReference type="InterPro" id="IPR020843">
    <property type="entry name" value="ER"/>
</dbReference>
<dbReference type="GO" id="GO:0008270">
    <property type="term" value="F:zinc ion binding"/>
    <property type="evidence" value="ECO:0007669"/>
    <property type="project" value="InterPro"/>
</dbReference>
<evidence type="ECO:0000313" key="2">
    <source>
        <dbReference type="EMBL" id="NEZ57659.1"/>
    </source>
</evidence>